<feature type="transmembrane region" description="Helical" evidence="7">
    <location>
        <begin position="6"/>
        <end position="23"/>
    </location>
</feature>
<dbReference type="Pfam" id="PF01478">
    <property type="entry name" value="Peptidase_A24"/>
    <property type="match status" value="1"/>
</dbReference>
<feature type="domain" description="Prepilin peptidase A24 N-terminal" evidence="9">
    <location>
        <begin position="11"/>
        <end position="90"/>
    </location>
</feature>
<dbReference type="Pfam" id="PF06750">
    <property type="entry name" value="A24_N_bact"/>
    <property type="match status" value="1"/>
</dbReference>
<organism evidence="10 11">
    <name type="scientific">Candidatus Curtissbacteria bacterium GW2011_GWC1_44_33</name>
    <dbReference type="NCBI Taxonomy" id="1618413"/>
    <lineage>
        <taxon>Bacteria</taxon>
        <taxon>Candidatus Curtissiibacteriota</taxon>
    </lineage>
</organism>
<keyword evidence="4 7" id="KW-0812">Transmembrane</keyword>
<keyword evidence="3" id="KW-1003">Cell membrane</keyword>
<dbReference type="InterPro" id="IPR010627">
    <property type="entry name" value="Prepilin_pept_A24_N"/>
</dbReference>
<accession>A0A0G1J4L4</accession>
<comment type="similarity">
    <text evidence="2">Belongs to the peptidase A24 family.</text>
</comment>
<evidence type="ECO:0000259" key="9">
    <source>
        <dbReference type="Pfam" id="PF06750"/>
    </source>
</evidence>
<dbReference type="GO" id="GO:0006465">
    <property type="term" value="P:signal peptide processing"/>
    <property type="evidence" value="ECO:0007669"/>
    <property type="project" value="TreeGrafter"/>
</dbReference>
<evidence type="ECO:0000256" key="5">
    <source>
        <dbReference type="ARBA" id="ARBA00022989"/>
    </source>
</evidence>
<dbReference type="AlphaFoldDB" id="A0A0G1J4L4"/>
<evidence type="ECO:0000256" key="1">
    <source>
        <dbReference type="ARBA" id="ARBA00004651"/>
    </source>
</evidence>
<dbReference type="GO" id="GO:0005886">
    <property type="term" value="C:plasma membrane"/>
    <property type="evidence" value="ECO:0007669"/>
    <property type="project" value="UniProtKB-SubCell"/>
</dbReference>
<dbReference type="EMBL" id="LCIZ01000030">
    <property type="protein sequence ID" value="KKT66205.1"/>
    <property type="molecule type" value="Genomic_DNA"/>
</dbReference>
<dbReference type="InterPro" id="IPR000045">
    <property type="entry name" value="Prepilin_IV_endopep_pep"/>
</dbReference>
<evidence type="ECO:0000256" key="7">
    <source>
        <dbReference type="SAM" id="Phobius"/>
    </source>
</evidence>
<dbReference type="Proteomes" id="UP000033901">
    <property type="component" value="Unassembled WGS sequence"/>
</dbReference>
<evidence type="ECO:0000256" key="6">
    <source>
        <dbReference type="ARBA" id="ARBA00023136"/>
    </source>
</evidence>
<keyword evidence="5 7" id="KW-1133">Transmembrane helix</keyword>
<evidence type="ECO:0000256" key="3">
    <source>
        <dbReference type="ARBA" id="ARBA00022475"/>
    </source>
</evidence>
<evidence type="ECO:0000313" key="10">
    <source>
        <dbReference type="EMBL" id="KKT66205.1"/>
    </source>
</evidence>
<keyword evidence="6 7" id="KW-0472">Membrane</keyword>
<dbReference type="Gene3D" id="1.20.120.1220">
    <property type="match status" value="1"/>
</dbReference>
<feature type="transmembrane region" description="Helical" evidence="7">
    <location>
        <begin position="146"/>
        <end position="165"/>
    </location>
</feature>
<gene>
    <name evidence="10" type="ORF">UW61_C0030G0007</name>
</gene>
<dbReference type="PANTHER" id="PTHR30487:SF0">
    <property type="entry name" value="PREPILIN LEADER PEPTIDASE_N-METHYLTRANSFERASE-RELATED"/>
    <property type="match status" value="1"/>
</dbReference>
<comment type="subcellular location">
    <subcellularLocation>
        <location evidence="1">Cell membrane</location>
        <topology evidence="1">Multi-pass membrane protein</topology>
    </subcellularLocation>
</comment>
<feature type="transmembrane region" description="Helical" evidence="7">
    <location>
        <begin position="124"/>
        <end position="140"/>
    </location>
</feature>
<dbReference type="InterPro" id="IPR050882">
    <property type="entry name" value="Prepilin_peptidase/N-MTase"/>
</dbReference>
<reference evidence="10 11" key="1">
    <citation type="journal article" date="2015" name="Nature">
        <title>rRNA introns, odd ribosomes, and small enigmatic genomes across a large radiation of phyla.</title>
        <authorList>
            <person name="Brown C.T."/>
            <person name="Hug L.A."/>
            <person name="Thomas B.C."/>
            <person name="Sharon I."/>
            <person name="Castelle C.J."/>
            <person name="Singh A."/>
            <person name="Wilkins M.J."/>
            <person name="Williams K.H."/>
            <person name="Banfield J.F."/>
        </authorList>
    </citation>
    <scope>NUCLEOTIDE SEQUENCE [LARGE SCALE GENOMIC DNA]</scope>
</reference>
<name>A0A0G1J4L4_9BACT</name>
<feature type="transmembrane region" description="Helical" evidence="7">
    <location>
        <begin position="222"/>
        <end position="245"/>
    </location>
</feature>
<sequence length="246" mass="26770">MSLPLIFVLAIGLALGSFLGALTRRLPGKESFVSGRSRCPRCGVQIRWYDNIPLLSYFLLRGRCRACAKKISPRYPLIELASALGVLGIYLLGLPSPIFLSAIFLITISIFVIDLEKKIIPDELIFLGLGLTALALLLGWDDNFYLHFLGGFASALFLLLIHLVTRGRGMGLGDVKYALFAGTFLGFPGAVSWLFLSFLTGAGVGVILILLGKAKLGRQIAFGPFLAFSLILTYLFGEALVRWLIG</sequence>
<evidence type="ECO:0000256" key="2">
    <source>
        <dbReference type="ARBA" id="ARBA00005801"/>
    </source>
</evidence>
<dbReference type="PANTHER" id="PTHR30487">
    <property type="entry name" value="TYPE 4 PREPILIN-LIKE PROTEINS LEADER PEPTIDE-PROCESSING ENZYME"/>
    <property type="match status" value="1"/>
</dbReference>
<dbReference type="GO" id="GO:0004190">
    <property type="term" value="F:aspartic-type endopeptidase activity"/>
    <property type="evidence" value="ECO:0007669"/>
    <property type="project" value="InterPro"/>
</dbReference>
<protein>
    <submittedName>
        <fullName evidence="10">Type 4 prepilin-like protein leader peptide-processing enzyme PilD</fullName>
    </submittedName>
</protein>
<feature type="transmembrane region" description="Helical" evidence="7">
    <location>
        <begin position="177"/>
        <end position="210"/>
    </location>
</feature>
<dbReference type="PATRIC" id="fig|1618413.3.peg.411"/>
<comment type="caution">
    <text evidence="10">The sequence shown here is derived from an EMBL/GenBank/DDBJ whole genome shotgun (WGS) entry which is preliminary data.</text>
</comment>
<evidence type="ECO:0000259" key="8">
    <source>
        <dbReference type="Pfam" id="PF01478"/>
    </source>
</evidence>
<evidence type="ECO:0000313" key="11">
    <source>
        <dbReference type="Proteomes" id="UP000033901"/>
    </source>
</evidence>
<proteinExistence type="inferred from homology"/>
<evidence type="ECO:0000256" key="4">
    <source>
        <dbReference type="ARBA" id="ARBA00022692"/>
    </source>
</evidence>
<feature type="transmembrane region" description="Helical" evidence="7">
    <location>
        <begin position="98"/>
        <end position="115"/>
    </location>
</feature>
<feature type="domain" description="Prepilin type IV endopeptidase peptidase" evidence="8">
    <location>
        <begin position="103"/>
        <end position="205"/>
    </location>
</feature>